<keyword evidence="2" id="KW-1185">Reference proteome</keyword>
<dbReference type="Ensembl" id="ENSZLMT00000009569.1">
    <property type="protein sequence ID" value="ENSZLMP00000009317.1"/>
    <property type="gene ID" value="ENSZLMG00000006532.1"/>
</dbReference>
<dbReference type="Proteomes" id="UP000694401">
    <property type="component" value="Unassembled WGS sequence"/>
</dbReference>
<organism evidence="1 2">
    <name type="scientific">Zosterops lateralis melanops</name>
    <dbReference type="NCBI Taxonomy" id="1220523"/>
    <lineage>
        <taxon>Eukaryota</taxon>
        <taxon>Metazoa</taxon>
        <taxon>Chordata</taxon>
        <taxon>Craniata</taxon>
        <taxon>Vertebrata</taxon>
        <taxon>Euteleostomi</taxon>
        <taxon>Archelosauria</taxon>
        <taxon>Archosauria</taxon>
        <taxon>Dinosauria</taxon>
        <taxon>Saurischia</taxon>
        <taxon>Theropoda</taxon>
        <taxon>Coelurosauria</taxon>
        <taxon>Aves</taxon>
        <taxon>Neognathae</taxon>
        <taxon>Neoaves</taxon>
        <taxon>Telluraves</taxon>
        <taxon>Australaves</taxon>
        <taxon>Passeriformes</taxon>
        <taxon>Sylvioidea</taxon>
        <taxon>Zosteropidae</taxon>
        <taxon>Zosterops</taxon>
    </lineage>
</organism>
<sequence>MAAINKGNITVQFSLMLCIRGYNVSFFLPRQGVRNTCLSLTPQRSTVPTWSGGCPTGYCNMELNSTCCIIPLGIKFILQSILQRHRL</sequence>
<reference evidence="1" key="1">
    <citation type="submission" date="2025-08" db="UniProtKB">
        <authorList>
            <consortium name="Ensembl"/>
        </authorList>
    </citation>
    <scope>IDENTIFICATION</scope>
</reference>
<reference evidence="1" key="2">
    <citation type="submission" date="2025-09" db="UniProtKB">
        <authorList>
            <consortium name="Ensembl"/>
        </authorList>
    </citation>
    <scope>IDENTIFICATION</scope>
</reference>
<dbReference type="AlphaFoldDB" id="A0A8D2P5L7"/>
<accession>A0A8D2P5L7</accession>
<evidence type="ECO:0000313" key="1">
    <source>
        <dbReference type="Ensembl" id="ENSZLMP00000009317.1"/>
    </source>
</evidence>
<name>A0A8D2P5L7_ZOSLA</name>
<evidence type="ECO:0000313" key="2">
    <source>
        <dbReference type="Proteomes" id="UP000694401"/>
    </source>
</evidence>
<proteinExistence type="predicted"/>
<protein>
    <submittedName>
        <fullName evidence="1">Uncharacterized protein</fullName>
    </submittedName>
</protein>